<dbReference type="PANTHER" id="PTHR47506">
    <property type="entry name" value="TRANSCRIPTIONAL REGULATORY PROTEIN"/>
    <property type="match status" value="1"/>
</dbReference>
<proteinExistence type="predicted"/>
<evidence type="ECO:0000256" key="4">
    <source>
        <dbReference type="PROSITE-ProRule" id="PRU00335"/>
    </source>
</evidence>
<accession>A0A1Q4UXJ2</accession>
<keyword evidence="7" id="KW-1185">Reference proteome</keyword>
<dbReference type="STRING" id="1048205.AB852_35840"/>
<evidence type="ECO:0000313" key="6">
    <source>
        <dbReference type="EMBL" id="OKH90243.1"/>
    </source>
</evidence>
<dbReference type="PROSITE" id="PS50977">
    <property type="entry name" value="HTH_TETR_2"/>
    <property type="match status" value="1"/>
</dbReference>
<name>A0A1Q4UXJ2_9ACTN</name>
<organism evidence="6 7">
    <name type="scientific">Streptomyces uncialis</name>
    <dbReference type="NCBI Taxonomy" id="1048205"/>
    <lineage>
        <taxon>Bacteria</taxon>
        <taxon>Bacillati</taxon>
        <taxon>Actinomycetota</taxon>
        <taxon>Actinomycetes</taxon>
        <taxon>Kitasatosporales</taxon>
        <taxon>Streptomycetaceae</taxon>
        <taxon>Streptomyces</taxon>
    </lineage>
</organism>
<dbReference type="GeneID" id="96796657"/>
<feature type="domain" description="HTH tetR-type" evidence="5">
    <location>
        <begin position="6"/>
        <end position="66"/>
    </location>
</feature>
<dbReference type="InterPro" id="IPR036271">
    <property type="entry name" value="Tet_transcr_reg_TetR-rel_C_sf"/>
</dbReference>
<dbReference type="InterPro" id="IPR001647">
    <property type="entry name" value="HTH_TetR"/>
</dbReference>
<keyword evidence="1" id="KW-0805">Transcription regulation</keyword>
<dbReference type="Gene3D" id="1.10.357.10">
    <property type="entry name" value="Tetracycline Repressor, domain 2"/>
    <property type="match status" value="1"/>
</dbReference>
<dbReference type="RefSeq" id="WP_073795692.1">
    <property type="nucleotide sequence ID" value="NZ_CP109290.1"/>
</dbReference>
<keyword evidence="3" id="KW-0804">Transcription</keyword>
<protein>
    <recommendedName>
        <fullName evidence="5">HTH tetR-type domain-containing protein</fullName>
    </recommendedName>
</protein>
<sequence>MARPRKFDEARAVGSAMDAFWRQGYHATSTRDLTDRTGVGPSSLYNTFGDKRQLYLRTLREYFAVHTAEQTRGLRAPGPAKERLRHLMVHAVDLDLSGTGPAGCFAVNALIEMGSEDPDVAEELQRHFGAVEDALTDTVAEGQRDGGITAPGDARTLARQVLSTYYGLRVLARVQKDRQALLAVADSALAAL</sequence>
<comment type="caution">
    <text evidence="6">The sequence shown here is derived from an EMBL/GenBank/DDBJ whole genome shotgun (WGS) entry which is preliminary data.</text>
</comment>
<dbReference type="AlphaFoldDB" id="A0A1Q4UXJ2"/>
<dbReference type="Proteomes" id="UP000186455">
    <property type="component" value="Unassembled WGS sequence"/>
</dbReference>
<dbReference type="Pfam" id="PF16925">
    <property type="entry name" value="TetR_C_13"/>
    <property type="match status" value="1"/>
</dbReference>
<dbReference type="Gene3D" id="1.10.10.60">
    <property type="entry name" value="Homeodomain-like"/>
    <property type="match status" value="1"/>
</dbReference>
<keyword evidence="2 4" id="KW-0238">DNA-binding</keyword>
<dbReference type="Pfam" id="PF00440">
    <property type="entry name" value="TetR_N"/>
    <property type="match status" value="1"/>
</dbReference>
<dbReference type="SUPFAM" id="SSF46689">
    <property type="entry name" value="Homeodomain-like"/>
    <property type="match status" value="1"/>
</dbReference>
<evidence type="ECO:0000313" key="7">
    <source>
        <dbReference type="Proteomes" id="UP000186455"/>
    </source>
</evidence>
<dbReference type="InterPro" id="IPR011075">
    <property type="entry name" value="TetR_C"/>
</dbReference>
<dbReference type="GO" id="GO:0003677">
    <property type="term" value="F:DNA binding"/>
    <property type="evidence" value="ECO:0007669"/>
    <property type="project" value="UniProtKB-UniRule"/>
</dbReference>
<dbReference type="EMBL" id="LFBV01000013">
    <property type="protein sequence ID" value="OKH90243.1"/>
    <property type="molecule type" value="Genomic_DNA"/>
</dbReference>
<dbReference type="SUPFAM" id="SSF48498">
    <property type="entry name" value="Tetracyclin repressor-like, C-terminal domain"/>
    <property type="match status" value="1"/>
</dbReference>
<evidence type="ECO:0000256" key="1">
    <source>
        <dbReference type="ARBA" id="ARBA00023015"/>
    </source>
</evidence>
<gene>
    <name evidence="6" type="ORF">AB852_35840</name>
</gene>
<dbReference type="PANTHER" id="PTHR47506:SF10">
    <property type="entry name" value="TRANSCRIPTIONAL REGULATORY PROTEIN"/>
    <property type="match status" value="1"/>
</dbReference>
<evidence type="ECO:0000256" key="3">
    <source>
        <dbReference type="ARBA" id="ARBA00023163"/>
    </source>
</evidence>
<feature type="DNA-binding region" description="H-T-H motif" evidence="4">
    <location>
        <begin position="29"/>
        <end position="48"/>
    </location>
</feature>
<evidence type="ECO:0000256" key="2">
    <source>
        <dbReference type="ARBA" id="ARBA00023125"/>
    </source>
</evidence>
<evidence type="ECO:0000259" key="5">
    <source>
        <dbReference type="PROSITE" id="PS50977"/>
    </source>
</evidence>
<dbReference type="InterPro" id="IPR009057">
    <property type="entry name" value="Homeodomain-like_sf"/>
</dbReference>
<reference evidence="6 7" key="1">
    <citation type="submission" date="2015-06" db="EMBL/GenBank/DDBJ databases">
        <title>Cloning and characterization of the uncialamcin biosynthetic gene cluster.</title>
        <authorList>
            <person name="Yan X."/>
            <person name="Huang T."/>
            <person name="Ge H."/>
            <person name="Shen B."/>
        </authorList>
    </citation>
    <scope>NUCLEOTIDE SEQUENCE [LARGE SCALE GENOMIC DNA]</scope>
    <source>
        <strain evidence="6 7">DCA2648</strain>
    </source>
</reference>